<dbReference type="SUPFAM" id="SSF141523">
    <property type="entry name" value="L,D-transpeptidase catalytic domain-like"/>
    <property type="match status" value="1"/>
</dbReference>
<comment type="similarity">
    <text evidence="2">Belongs to the YkuD family.</text>
</comment>
<dbReference type="InterPro" id="IPR002477">
    <property type="entry name" value="Peptidoglycan-bd-like"/>
</dbReference>
<gene>
    <name evidence="11" type="ORF">HXX02_05020</name>
</gene>
<evidence type="ECO:0000256" key="2">
    <source>
        <dbReference type="ARBA" id="ARBA00005992"/>
    </source>
</evidence>
<feature type="signal peptide" evidence="9">
    <location>
        <begin position="1"/>
        <end position="42"/>
    </location>
</feature>
<evidence type="ECO:0000256" key="5">
    <source>
        <dbReference type="ARBA" id="ARBA00022984"/>
    </source>
</evidence>
<feature type="active site" description="Nucleophile" evidence="7">
    <location>
        <position position="386"/>
    </location>
</feature>
<evidence type="ECO:0000256" key="7">
    <source>
        <dbReference type="PROSITE-ProRule" id="PRU01373"/>
    </source>
</evidence>
<dbReference type="EMBL" id="JACASI010000013">
    <property type="protein sequence ID" value="MCQ3828795.1"/>
    <property type="molecule type" value="Genomic_DNA"/>
</dbReference>
<comment type="caution">
    <text evidence="11">The sequence shown here is derived from an EMBL/GenBank/DDBJ whole genome shotgun (WGS) entry which is preliminary data.</text>
</comment>
<evidence type="ECO:0000256" key="1">
    <source>
        <dbReference type="ARBA" id="ARBA00004752"/>
    </source>
</evidence>
<reference evidence="11" key="1">
    <citation type="thesis" date="2020" institute="Technische Universitat Dresden" country="Dresden, Germany">
        <title>The Agarolytic System of Microbulbifer elongatus PORT2, Isolated from Batu Karas, Pangandaran West Java Indonesia.</title>
        <authorList>
            <person name="Anggraeni S.R."/>
        </authorList>
    </citation>
    <scope>NUCLEOTIDE SEQUENCE</scope>
    <source>
        <strain evidence="11">PORT2</strain>
    </source>
</reference>
<name>A0ABT1NY33_9GAMM</name>
<accession>A0ABT1NY33</accession>
<comment type="pathway">
    <text evidence="1 7">Cell wall biogenesis; peptidoglycan biosynthesis.</text>
</comment>
<organism evidence="11 12">
    <name type="scientific">Microbulbifer elongatus</name>
    <dbReference type="NCBI Taxonomy" id="86173"/>
    <lineage>
        <taxon>Bacteria</taxon>
        <taxon>Pseudomonadati</taxon>
        <taxon>Pseudomonadota</taxon>
        <taxon>Gammaproteobacteria</taxon>
        <taxon>Cellvibrionales</taxon>
        <taxon>Microbulbiferaceae</taxon>
        <taxon>Microbulbifer</taxon>
    </lineage>
</organism>
<protein>
    <submittedName>
        <fullName evidence="11">L,D-transpeptidase family protein</fullName>
    </submittedName>
</protein>
<evidence type="ECO:0000256" key="9">
    <source>
        <dbReference type="SAM" id="SignalP"/>
    </source>
</evidence>
<evidence type="ECO:0000256" key="6">
    <source>
        <dbReference type="ARBA" id="ARBA00023316"/>
    </source>
</evidence>
<dbReference type="InterPro" id="IPR052905">
    <property type="entry name" value="LD-transpeptidase_YkuD-like"/>
</dbReference>
<keyword evidence="3" id="KW-0808">Transferase</keyword>
<feature type="compositionally biased region" description="Basic and acidic residues" evidence="8">
    <location>
        <begin position="63"/>
        <end position="77"/>
    </location>
</feature>
<dbReference type="Proteomes" id="UP001205566">
    <property type="component" value="Unassembled WGS sequence"/>
</dbReference>
<dbReference type="CDD" id="cd16913">
    <property type="entry name" value="YkuD_like"/>
    <property type="match status" value="1"/>
</dbReference>
<dbReference type="PANTHER" id="PTHR41533:SF2">
    <property type="entry name" value="BLR7131 PROTEIN"/>
    <property type="match status" value="1"/>
</dbReference>
<dbReference type="Gene3D" id="1.10.101.10">
    <property type="entry name" value="PGBD-like superfamily/PGBD"/>
    <property type="match status" value="1"/>
</dbReference>
<evidence type="ECO:0000313" key="11">
    <source>
        <dbReference type="EMBL" id="MCQ3828795.1"/>
    </source>
</evidence>
<dbReference type="InterPro" id="IPR036365">
    <property type="entry name" value="PGBD-like_sf"/>
</dbReference>
<dbReference type="Pfam" id="PF01471">
    <property type="entry name" value="PG_binding_1"/>
    <property type="match status" value="1"/>
</dbReference>
<dbReference type="InterPro" id="IPR038063">
    <property type="entry name" value="Transpep_catalytic_dom"/>
</dbReference>
<feature type="active site" description="Proton donor/acceptor" evidence="7">
    <location>
        <position position="367"/>
    </location>
</feature>
<keyword evidence="12" id="KW-1185">Reference proteome</keyword>
<feature type="domain" description="L,D-TPase catalytic" evidence="10">
    <location>
        <begin position="236"/>
        <end position="413"/>
    </location>
</feature>
<feature type="chain" id="PRO_5046113521" evidence="9">
    <location>
        <begin position="43"/>
        <end position="456"/>
    </location>
</feature>
<dbReference type="RefSeq" id="WP_255873600.1">
    <property type="nucleotide sequence ID" value="NZ_JACASI010000013.1"/>
</dbReference>
<evidence type="ECO:0000256" key="3">
    <source>
        <dbReference type="ARBA" id="ARBA00022679"/>
    </source>
</evidence>
<dbReference type="Pfam" id="PF03734">
    <property type="entry name" value="YkuD"/>
    <property type="match status" value="1"/>
</dbReference>
<keyword evidence="9" id="KW-0732">Signal</keyword>
<proteinExistence type="inferred from homology"/>
<keyword evidence="5 7" id="KW-0573">Peptidoglycan synthesis</keyword>
<sequence length="456" mass="50789">MGIDIYTNHTKRKPEFRSHRSQHCHTLAVVGFCALLPLFAAAQIEAPALSPALPAAPTEDASEQPREQSGEQSREQNEEQVTPPPAAGENPAHATESTAKDGVKAIDFVATARALREQAARYRQLADRWQPIAEGTPLRPGDQGPRVAQLRRILSQYGDYRGALGPVIVETDISDRYDAGLQRAVESYQRRHGMEVTGHVDTATLHALARSPVELADTLEINAERWEKLPTNPGERYILVNVPDYQLQLIEGQQVVLSMKTVVGKSSKRTPDLTTKVVSVVFNPTWTVPRSILLTDLLPKARNFPEAMHKRGYRVVKYGTNTTTPINEESLESAARGKATLRQIAGPGNTLGRVKFVIPNKQAIFLHDTQAQSLFELRHRAFSHGCIRLQQPEELAYALLGKQGWDRTRVAQATTGDESVTIKVDKPPRLFIAYLTAWVDTLGQVQFRPDIYHRDR</sequence>
<evidence type="ECO:0000256" key="4">
    <source>
        <dbReference type="ARBA" id="ARBA00022960"/>
    </source>
</evidence>
<dbReference type="SUPFAM" id="SSF47090">
    <property type="entry name" value="PGBD-like"/>
    <property type="match status" value="1"/>
</dbReference>
<evidence type="ECO:0000313" key="12">
    <source>
        <dbReference type="Proteomes" id="UP001205566"/>
    </source>
</evidence>
<evidence type="ECO:0000259" key="10">
    <source>
        <dbReference type="PROSITE" id="PS52029"/>
    </source>
</evidence>
<keyword evidence="6 7" id="KW-0961">Cell wall biogenesis/degradation</keyword>
<dbReference type="InterPro" id="IPR036366">
    <property type="entry name" value="PGBDSf"/>
</dbReference>
<dbReference type="Gene3D" id="2.40.440.10">
    <property type="entry name" value="L,D-transpeptidase catalytic domain-like"/>
    <property type="match status" value="1"/>
</dbReference>
<feature type="region of interest" description="Disordered" evidence="8">
    <location>
        <begin position="53"/>
        <end position="100"/>
    </location>
</feature>
<keyword evidence="4 7" id="KW-0133">Cell shape</keyword>
<dbReference type="InterPro" id="IPR005490">
    <property type="entry name" value="LD_TPept_cat_dom"/>
</dbReference>
<dbReference type="PROSITE" id="PS52029">
    <property type="entry name" value="LD_TPASE"/>
    <property type="match status" value="1"/>
</dbReference>
<dbReference type="PANTHER" id="PTHR41533">
    <property type="entry name" value="L,D-TRANSPEPTIDASE HI_1667-RELATED"/>
    <property type="match status" value="1"/>
</dbReference>
<evidence type="ECO:0000256" key="8">
    <source>
        <dbReference type="SAM" id="MobiDB-lite"/>
    </source>
</evidence>